<accession>A0A455W9B5</accession>
<organism evidence="3">
    <name type="scientific">Marinobacter nauticus</name>
    <name type="common">Marinobacter hydrocarbonoclasticus</name>
    <name type="synonym">Marinobacter aquaeolei</name>
    <dbReference type="NCBI Taxonomy" id="2743"/>
    <lineage>
        <taxon>Bacteria</taxon>
        <taxon>Pseudomonadati</taxon>
        <taxon>Pseudomonadota</taxon>
        <taxon>Gammaproteobacteria</taxon>
        <taxon>Pseudomonadales</taxon>
        <taxon>Marinobacteraceae</taxon>
        <taxon>Marinobacter</taxon>
    </lineage>
</organism>
<reference evidence="3" key="1">
    <citation type="submission" date="2019-03" db="EMBL/GenBank/DDBJ databases">
        <title>Whole genome analysis of nitrate-reducing bacteria Marinobacter hydrocarbonoclasticus YB03.</title>
        <authorList>
            <person name="Azam A.H."/>
            <person name="Yuk S.R."/>
            <person name="Kamarisima K."/>
            <person name="Miyanaga K."/>
            <person name="Tanji Y."/>
        </authorList>
    </citation>
    <scope>NUCLEOTIDE SEQUENCE</scope>
    <source>
        <strain evidence="3">YB03</strain>
    </source>
</reference>
<evidence type="ECO:0000313" key="3">
    <source>
        <dbReference type="EMBL" id="BBJ02382.1"/>
    </source>
</evidence>
<feature type="chain" id="PRO_5019747370" description="Glutaredoxin domain-containing protein" evidence="1">
    <location>
        <begin position="24"/>
        <end position="119"/>
    </location>
</feature>
<evidence type="ECO:0000256" key="1">
    <source>
        <dbReference type="SAM" id="SignalP"/>
    </source>
</evidence>
<dbReference type="InterPro" id="IPR002109">
    <property type="entry name" value="Glutaredoxin"/>
</dbReference>
<gene>
    <name evidence="3" type="ORF">YBY_02300</name>
</gene>
<protein>
    <recommendedName>
        <fullName evidence="2">Glutaredoxin domain-containing protein</fullName>
    </recommendedName>
</protein>
<dbReference type="PROSITE" id="PS51354">
    <property type="entry name" value="GLUTAREDOXIN_2"/>
    <property type="match status" value="1"/>
</dbReference>
<sequence length="119" mass="13056">MITRLFSVISVAALVVCSSALSAGEVINGHSGVTDTRVVLFSQPFCPGCEAAKNYFHDQQISYLEFDITASSAAQDTFVRLGGRGTPFFLIGGKRLHGFSRSMIEHHLRELGIQRRSHE</sequence>
<keyword evidence="1" id="KW-0732">Signal</keyword>
<proteinExistence type="predicted"/>
<dbReference type="CDD" id="cd02976">
    <property type="entry name" value="NrdH"/>
    <property type="match status" value="1"/>
</dbReference>
<dbReference type="InterPro" id="IPR036249">
    <property type="entry name" value="Thioredoxin-like_sf"/>
</dbReference>
<name>A0A455W9B5_MARNT</name>
<feature type="signal peptide" evidence="1">
    <location>
        <begin position="1"/>
        <end position="23"/>
    </location>
</feature>
<dbReference type="SUPFAM" id="SSF52833">
    <property type="entry name" value="Thioredoxin-like"/>
    <property type="match status" value="1"/>
</dbReference>
<dbReference type="EMBL" id="AP019537">
    <property type="protein sequence ID" value="BBJ02382.1"/>
    <property type="molecule type" value="Genomic_DNA"/>
</dbReference>
<feature type="domain" description="Glutaredoxin" evidence="2">
    <location>
        <begin position="38"/>
        <end position="94"/>
    </location>
</feature>
<dbReference type="Gene3D" id="3.40.30.10">
    <property type="entry name" value="Glutaredoxin"/>
    <property type="match status" value="1"/>
</dbReference>
<dbReference type="AlphaFoldDB" id="A0A455W9B5"/>
<dbReference type="Pfam" id="PF00462">
    <property type="entry name" value="Glutaredoxin"/>
    <property type="match status" value="1"/>
</dbReference>
<evidence type="ECO:0000259" key="2">
    <source>
        <dbReference type="Pfam" id="PF00462"/>
    </source>
</evidence>